<evidence type="ECO:0000313" key="2">
    <source>
        <dbReference type="EMBL" id="CAI9720562.1"/>
    </source>
</evidence>
<dbReference type="AlphaFoldDB" id="A0AA36F130"/>
<reference evidence="2" key="1">
    <citation type="submission" date="2023-08" db="EMBL/GenBank/DDBJ databases">
        <authorList>
            <person name="Alioto T."/>
            <person name="Alioto T."/>
            <person name="Gomez Garrido J."/>
        </authorList>
    </citation>
    <scope>NUCLEOTIDE SEQUENCE</scope>
</reference>
<organism evidence="2 3">
    <name type="scientific">Octopus vulgaris</name>
    <name type="common">Common octopus</name>
    <dbReference type="NCBI Taxonomy" id="6645"/>
    <lineage>
        <taxon>Eukaryota</taxon>
        <taxon>Metazoa</taxon>
        <taxon>Spiralia</taxon>
        <taxon>Lophotrochozoa</taxon>
        <taxon>Mollusca</taxon>
        <taxon>Cephalopoda</taxon>
        <taxon>Coleoidea</taxon>
        <taxon>Octopodiformes</taxon>
        <taxon>Octopoda</taxon>
        <taxon>Incirrata</taxon>
        <taxon>Octopodidae</taxon>
        <taxon>Octopus</taxon>
    </lineage>
</organism>
<sequence length="169" mass="19216">MSRNWSARELQLFVRAWKIADDDSPNNIIAAAPKNNDFSRTTAQIERKKREFIRSYALIRQHVDALDIILGGDGTREGQKDEENIKDPTKDKTEKPRTQGNNDTFPAPNTTTEDQRGAMATRKEKHPKIDGKQEVKGKKIKAKTNPVQRKQKVPSKNYKGKEKKSANST</sequence>
<evidence type="ECO:0000256" key="1">
    <source>
        <dbReference type="SAM" id="MobiDB-lite"/>
    </source>
</evidence>
<feature type="compositionally biased region" description="Basic and acidic residues" evidence="1">
    <location>
        <begin position="74"/>
        <end position="97"/>
    </location>
</feature>
<keyword evidence="3" id="KW-1185">Reference proteome</keyword>
<name>A0AA36F130_OCTVU</name>
<dbReference type="Proteomes" id="UP001162480">
    <property type="component" value="Chromosome 4"/>
</dbReference>
<proteinExistence type="predicted"/>
<accession>A0AA36F130</accession>
<feature type="compositionally biased region" description="Basic and acidic residues" evidence="1">
    <location>
        <begin position="127"/>
        <end position="137"/>
    </location>
</feature>
<dbReference type="EMBL" id="OX597817">
    <property type="protein sequence ID" value="CAI9720562.1"/>
    <property type="molecule type" value="Genomic_DNA"/>
</dbReference>
<evidence type="ECO:0000313" key="3">
    <source>
        <dbReference type="Proteomes" id="UP001162480"/>
    </source>
</evidence>
<protein>
    <submittedName>
        <fullName evidence="2">Uncharacterized protein</fullName>
    </submittedName>
</protein>
<feature type="region of interest" description="Disordered" evidence="1">
    <location>
        <begin position="71"/>
        <end position="169"/>
    </location>
</feature>
<feature type="compositionally biased region" description="Polar residues" evidence="1">
    <location>
        <begin position="98"/>
        <end position="112"/>
    </location>
</feature>
<gene>
    <name evidence="2" type="ORF">OCTVUL_1B014395</name>
</gene>
<feature type="compositionally biased region" description="Basic and acidic residues" evidence="1">
    <location>
        <begin position="159"/>
        <end position="169"/>
    </location>
</feature>